<protein>
    <recommendedName>
        <fullName evidence="8">C2H2-type domain-containing protein</fullName>
    </recommendedName>
</protein>
<feature type="domain" description="C2H2-type" evidence="8">
    <location>
        <begin position="218"/>
        <end position="244"/>
    </location>
</feature>
<keyword evidence="10" id="KW-1185">Reference proteome</keyword>
<dbReference type="GO" id="GO:0005634">
    <property type="term" value="C:nucleus"/>
    <property type="evidence" value="ECO:0007669"/>
    <property type="project" value="UniProtKB-SubCell"/>
</dbReference>
<dbReference type="InterPro" id="IPR013087">
    <property type="entry name" value="Znf_C2H2_type"/>
</dbReference>
<dbReference type="Pfam" id="PF12171">
    <property type="entry name" value="zf-C2H2_jaz"/>
    <property type="match status" value="1"/>
</dbReference>
<dbReference type="GO" id="GO:0008270">
    <property type="term" value="F:zinc ion binding"/>
    <property type="evidence" value="ECO:0007669"/>
    <property type="project" value="UniProtKB-KW"/>
</dbReference>
<dbReference type="SUPFAM" id="SSF57667">
    <property type="entry name" value="beta-beta-alpha zinc fingers"/>
    <property type="match status" value="2"/>
</dbReference>
<keyword evidence="2" id="KW-0479">Metal-binding</keyword>
<proteinExistence type="predicted"/>
<dbReference type="PROSITE" id="PS50157">
    <property type="entry name" value="ZINC_FINGER_C2H2_2"/>
    <property type="match status" value="5"/>
</dbReference>
<evidence type="ECO:0000256" key="1">
    <source>
        <dbReference type="ARBA" id="ARBA00004123"/>
    </source>
</evidence>
<evidence type="ECO:0000313" key="10">
    <source>
        <dbReference type="Proteomes" id="UP000250043"/>
    </source>
</evidence>
<dbReference type="AlphaFoldDB" id="A0A8E2ANE1"/>
<feature type="domain" description="C2H2-type" evidence="8">
    <location>
        <begin position="78"/>
        <end position="101"/>
    </location>
</feature>
<accession>A0A8E2ANE1</accession>
<evidence type="ECO:0000256" key="2">
    <source>
        <dbReference type="ARBA" id="ARBA00022723"/>
    </source>
</evidence>
<name>A0A8E2ANE1_9APHY</name>
<evidence type="ECO:0000256" key="5">
    <source>
        <dbReference type="ARBA" id="ARBA00022833"/>
    </source>
</evidence>
<keyword evidence="4 7" id="KW-0863">Zinc-finger</keyword>
<dbReference type="InterPro" id="IPR036236">
    <property type="entry name" value="Znf_C2H2_sf"/>
</dbReference>
<sequence>MAYCDRCERSFVSQQALQQHEEDSNMHNACTTCGTDFPERSRLVQHWLQSPHHDYCKRCDEHFESRDDLTDHLEDEHCYCSVCDRIFDHERGLREHRRQSHPDLYCVSCERMFRAENSLKQHLGSAIHKDKAYDCPGQHCNKSFASPAALMQHWESGACPSGVTREIVKRGASALDRLITDRMRTIAMDYLRTSTTNTVRAIAAEPWVAELAWNGSAYECYMCHRTYASSRALANHVQSPAHSD</sequence>
<dbReference type="SMART" id="SM00355">
    <property type="entry name" value="ZnF_C2H2"/>
    <property type="match status" value="7"/>
</dbReference>
<evidence type="ECO:0000256" key="3">
    <source>
        <dbReference type="ARBA" id="ARBA00022737"/>
    </source>
</evidence>
<dbReference type="EMBL" id="KV722604">
    <property type="protein sequence ID" value="OCH85172.1"/>
    <property type="molecule type" value="Genomic_DNA"/>
</dbReference>
<dbReference type="Proteomes" id="UP000250043">
    <property type="component" value="Unassembled WGS sequence"/>
</dbReference>
<evidence type="ECO:0000256" key="4">
    <source>
        <dbReference type="ARBA" id="ARBA00022771"/>
    </source>
</evidence>
<dbReference type="Pfam" id="PF12874">
    <property type="entry name" value="zf-met"/>
    <property type="match status" value="2"/>
</dbReference>
<keyword evidence="3" id="KW-0677">Repeat</keyword>
<feature type="domain" description="C2H2-type" evidence="8">
    <location>
        <begin position="2"/>
        <end position="32"/>
    </location>
</feature>
<dbReference type="InterPro" id="IPR022755">
    <property type="entry name" value="Znf_C2H2_jaz"/>
</dbReference>
<dbReference type="PROSITE" id="PS00028">
    <property type="entry name" value="ZINC_FINGER_C2H2_1"/>
    <property type="match status" value="4"/>
</dbReference>
<keyword evidence="5" id="KW-0862">Zinc</keyword>
<dbReference type="PANTHER" id="PTHR24406">
    <property type="entry name" value="TRANSCRIPTIONAL REPRESSOR CTCFL-RELATED"/>
    <property type="match status" value="1"/>
</dbReference>
<reference evidence="9 10" key="1">
    <citation type="submission" date="2016-07" db="EMBL/GenBank/DDBJ databases">
        <title>Draft genome of the white-rot fungus Obba rivulosa 3A-2.</title>
        <authorList>
            <consortium name="DOE Joint Genome Institute"/>
            <person name="Miettinen O."/>
            <person name="Riley R."/>
            <person name="Acob R."/>
            <person name="Barry K."/>
            <person name="Cullen D."/>
            <person name="De Vries R."/>
            <person name="Hainaut M."/>
            <person name="Hatakka A."/>
            <person name="Henrissat B."/>
            <person name="Hilden K."/>
            <person name="Kuo R."/>
            <person name="Labutti K."/>
            <person name="Lipzen A."/>
            <person name="Makela M.R."/>
            <person name="Sandor L."/>
            <person name="Spatafora J.W."/>
            <person name="Grigoriev I.V."/>
            <person name="Hibbett D.S."/>
        </authorList>
    </citation>
    <scope>NUCLEOTIDE SEQUENCE [LARGE SCALE GENOMIC DNA]</scope>
    <source>
        <strain evidence="9 10">3A-2</strain>
    </source>
</reference>
<comment type="subcellular location">
    <subcellularLocation>
        <location evidence="1">Nucleus</location>
    </subcellularLocation>
</comment>
<dbReference type="Gene3D" id="3.30.160.60">
    <property type="entry name" value="Classic Zinc Finger"/>
    <property type="match status" value="2"/>
</dbReference>
<gene>
    <name evidence="9" type="ORF">OBBRIDRAFT_798460</name>
</gene>
<dbReference type="InterPro" id="IPR050888">
    <property type="entry name" value="ZnF_C2H2-type_TF"/>
</dbReference>
<organism evidence="9 10">
    <name type="scientific">Obba rivulosa</name>
    <dbReference type="NCBI Taxonomy" id="1052685"/>
    <lineage>
        <taxon>Eukaryota</taxon>
        <taxon>Fungi</taxon>
        <taxon>Dikarya</taxon>
        <taxon>Basidiomycota</taxon>
        <taxon>Agaricomycotina</taxon>
        <taxon>Agaricomycetes</taxon>
        <taxon>Polyporales</taxon>
        <taxon>Gelatoporiaceae</taxon>
        <taxon>Obba</taxon>
    </lineage>
</organism>
<keyword evidence="6" id="KW-0539">Nucleus</keyword>
<dbReference type="OrthoDB" id="6077919at2759"/>
<evidence type="ECO:0000259" key="8">
    <source>
        <dbReference type="PROSITE" id="PS50157"/>
    </source>
</evidence>
<dbReference type="Pfam" id="PF00096">
    <property type="entry name" value="zf-C2H2"/>
    <property type="match status" value="1"/>
</dbReference>
<evidence type="ECO:0000256" key="7">
    <source>
        <dbReference type="PROSITE-ProRule" id="PRU00042"/>
    </source>
</evidence>
<evidence type="ECO:0000313" key="9">
    <source>
        <dbReference type="EMBL" id="OCH85172.1"/>
    </source>
</evidence>
<evidence type="ECO:0000256" key="6">
    <source>
        <dbReference type="ARBA" id="ARBA00023242"/>
    </source>
</evidence>
<feature type="domain" description="C2H2-type" evidence="8">
    <location>
        <begin position="133"/>
        <end position="153"/>
    </location>
</feature>
<feature type="domain" description="C2H2-type" evidence="8">
    <location>
        <begin position="104"/>
        <end position="133"/>
    </location>
</feature>